<accession>A0A835Z375</accession>
<comment type="caution">
    <text evidence="1">The sequence shown here is derived from an EMBL/GenBank/DDBJ whole genome shotgun (WGS) entry which is preliminary data.</text>
</comment>
<dbReference type="Proteomes" id="UP000664859">
    <property type="component" value="Unassembled WGS sequence"/>
</dbReference>
<gene>
    <name evidence="1" type="ORF">JKP88DRAFT_241020</name>
</gene>
<name>A0A835Z375_9STRA</name>
<reference evidence="1" key="1">
    <citation type="submission" date="2021-02" db="EMBL/GenBank/DDBJ databases">
        <title>First Annotated Genome of the Yellow-green Alga Tribonema minus.</title>
        <authorList>
            <person name="Mahan K.M."/>
        </authorList>
    </citation>
    <scope>NUCLEOTIDE SEQUENCE</scope>
    <source>
        <strain evidence="1">UTEX B ZZ1240</strain>
    </source>
</reference>
<proteinExistence type="predicted"/>
<dbReference type="AlphaFoldDB" id="A0A835Z375"/>
<protein>
    <submittedName>
        <fullName evidence="1">Uncharacterized protein</fullName>
    </submittedName>
</protein>
<keyword evidence="2" id="KW-1185">Reference proteome</keyword>
<organism evidence="1 2">
    <name type="scientific">Tribonema minus</name>
    <dbReference type="NCBI Taxonomy" id="303371"/>
    <lineage>
        <taxon>Eukaryota</taxon>
        <taxon>Sar</taxon>
        <taxon>Stramenopiles</taxon>
        <taxon>Ochrophyta</taxon>
        <taxon>PX clade</taxon>
        <taxon>Xanthophyceae</taxon>
        <taxon>Tribonematales</taxon>
        <taxon>Tribonemataceae</taxon>
        <taxon>Tribonema</taxon>
    </lineage>
</organism>
<dbReference type="EMBL" id="JAFCMP010000112">
    <property type="protein sequence ID" value="KAG5186411.1"/>
    <property type="molecule type" value="Genomic_DNA"/>
</dbReference>
<sequence length="138" mass="16083">MDKISAIKYCKTIQVASLEYWLPEEVVTEYGHAKTWVLDHLKDDECRTSVIFDTTRKAMCHLLLYRVLESKSPSIVSLHAMLAEPFNRDNMSYKNVMSRLEGFCNTKKVYLQHQELSLWHSYKTRRFLDACADEGTAV</sequence>
<evidence type="ECO:0000313" key="2">
    <source>
        <dbReference type="Proteomes" id="UP000664859"/>
    </source>
</evidence>
<evidence type="ECO:0000313" key="1">
    <source>
        <dbReference type="EMBL" id="KAG5186411.1"/>
    </source>
</evidence>